<evidence type="ECO:0000256" key="1">
    <source>
        <dbReference type="SAM" id="MobiDB-lite"/>
    </source>
</evidence>
<dbReference type="Proteomes" id="UP000008827">
    <property type="component" value="Chromosome 5"/>
</dbReference>
<reference evidence="3" key="2">
    <citation type="submission" date="2018-02" db="UniProtKB">
        <authorList>
            <consortium name="EnsemblPlants"/>
        </authorList>
    </citation>
    <scope>IDENTIFICATION</scope>
    <source>
        <strain evidence="3">Williams 82</strain>
    </source>
</reference>
<dbReference type="InParanoid" id="A0A0R0JRC9"/>
<dbReference type="AlphaFoldDB" id="A0A0R0JRC9"/>
<feature type="compositionally biased region" description="Acidic residues" evidence="1">
    <location>
        <begin position="1"/>
        <end position="11"/>
    </location>
</feature>
<evidence type="ECO:0000313" key="4">
    <source>
        <dbReference type="Proteomes" id="UP000008827"/>
    </source>
</evidence>
<feature type="region of interest" description="Disordered" evidence="1">
    <location>
        <begin position="1"/>
        <end position="42"/>
    </location>
</feature>
<dbReference type="PANTHER" id="PTHR35123:SF2">
    <property type="entry name" value="UBIQUITIN CARBOXYL-TERMINAL HYDROLASE-LIKE PROTEIN"/>
    <property type="match status" value="1"/>
</dbReference>
<dbReference type="EnsemblPlants" id="KRH57393">
    <property type="protein sequence ID" value="KRH57393"/>
    <property type="gene ID" value="GLYMA_05G058800"/>
</dbReference>
<reference evidence="2" key="3">
    <citation type="submission" date="2018-07" db="EMBL/GenBank/DDBJ databases">
        <title>WGS assembly of Glycine max.</title>
        <authorList>
            <person name="Schmutz J."/>
            <person name="Cannon S."/>
            <person name="Schlueter J."/>
            <person name="Ma J."/>
            <person name="Mitros T."/>
            <person name="Nelson W."/>
            <person name="Hyten D."/>
            <person name="Song Q."/>
            <person name="Thelen J."/>
            <person name="Cheng J."/>
            <person name="Xu D."/>
            <person name="Hellsten U."/>
            <person name="May G."/>
            <person name="Yu Y."/>
            <person name="Sakurai T."/>
            <person name="Umezawa T."/>
            <person name="Bhattacharyya M."/>
            <person name="Sandhu D."/>
            <person name="Valliyodan B."/>
            <person name="Lindquist E."/>
            <person name="Peto M."/>
            <person name="Grant D."/>
            <person name="Shu S."/>
            <person name="Goodstein D."/>
            <person name="Barry K."/>
            <person name="Futrell-Griggs M."/>
            <person name="Abernathy B."/>
            <person name="Du J."/>
            <person name="Tian Z."/>
            <person name="Zhu L."/>
            <person name="Gill N."/>
            <person name="Joshi T."/>
            <person name="Libault M."/>
            <person name="Sethuraman A."/>
            <person name="Zhang X."/>
            <person name="Shinozaki K."/>
            <person name="Nguyen H."/>
            <person name="Wing R."/>
            <person name="Cregan P."/>
            <person name="Specht J."/>
            <person name="Grimwood J."/>
            <person name="Rokhsar D."/>
            <person name="Stacey G."/>
            <person name="Shoemaker R."/>
            <person name="Jackson S."/>
        </authorList>
    </citation>
    <scope>NUCLEOTIDE SEQUENCE</scope>
    <source>
        <tissue evidence="2">Callus</tissue>
    </source>
</reference>
<proteinExistence type="predicted"/>
<dbReference type="EMBL" id="CM000838">
    <property type="protein sequence ID" value="KRH57393.1"/>
    <property type="molecule type" value="Genomic_DNA"/>
</dbReference>
<protein>
    <submittedName>
        <fullName evidence="2 3">Uncharacterized protein</fullName>
    </submittedName>
</protein>
<dbReference type="PANTHER" id="PTHR35123">
    <property type="entry name" value="OS07G0633900 PROTEIN-RELATED"/>
    <property type="match status" value="1"/>
</dbReference>
<name>A0A0R0JRC9_SOYBN</name>
<sequence>MSGCSDEEEISYSESDRHGYEGDNDDDDSEIGKNEHRSKRRMGSVVLERWQCTTKAKKQVHKFRSRKNLLAKSRSGNNIKGKLIVEGGVSGRRSGCRFFFSWLKKGDPNDPNLTHAMSTTLLDKNDFYSKECNPHLELD</sequence>
<reference evidence="2 3" key="1">
    <citation type="journal article" date="2010" name="Nature">
        <title>Genome sequence of the palaeopolyploid soybean.</title>
        <authorList>
            <person name="Schmutz J."/>
            <person name="Cannon S.B."/>
            <person name="Schlueter J."/>
            <person name="Ma J."/>
            <person name="Mitros T."/>
            <person name="Nelson W."/>
            <person name="Hyten D.L."/>
            <person name="Song Q."/>
            <person name="Thelen J.J."/>
            <person name="Cheng J."/>
            <person name="Xu D."/>
            <person name="Hellsten U."/>
            <person name="May G.D."/>
            <person name="Yu Y."/>
            <person name="Sakurai T."/>
            <person name="Umezawa T."/>
            <person name="Bhattacharyya M.K."/>
            <person name="Sandhu D."/>
            <person name="Valliyodan B."/>
            <person name="Lindquist E."/>
            <person name="Peto M."/>
            <person name="Grant D."/>
            <person name="Shu S."/>
            <person name="Goodstein D."/>
            <person name="Barry K."/>
            <person name="Futrell-Griggs M."/>
            <person name="Abernathy B."/>
            <person name="Du J."/>
            <person name="Tian Z."/>
            <person name="Zhu L."/>
            <person name="Gill N."/>
            <person name="Joshi T."/>
            <person name="Libault M."/>
            <person name="Sethuraman A."/>
            <person name="Zhang X.-C."/>
            <person name="Shinozaki K."/>
            <person name="Nguyen H.T."/>
            <person name="Wing R.A."/>
            <person name="Cregan P."/>
            <person name="Specht J."/>
            <person name="Grimwood J."/>
            <person name="Rokhsar D."/>
            <person name="Stacey G."/>
            <person name="Shoemaker R.C."/>
            <person name="Jackson S.A."/>
        </authorList>
    </citation>
    <scope>NUCLEOTIDE SEQUENCE</scope>
    <source>
        <strain evidence="3">cv. Williams 82</strain>
        <tissue evidence="2">Callus</tissue>
    </source>
</reference>
<gene>
    <name evidence="2" type="ORF">GLYMA_05G058800</name>
</gene>
<accession>A0A0R0JRC9</accession>
<dbReference type="Gramene" id="KRH57393">
    <property type="protein sequence ID" value="KRH57393"/>
    <property type="gene ID" value="GLYMA_05G058800"/>
</dbReference>
<evidence type="ECO:0000313" key="2">
    <source>
        <dbReference type="EMBL" id="KRH57393.1"/>
    </source>
</evidence>
<organism evidence="2">
    <name type="scientific">Glycine max</name>
    <name type="common">Soybean</name>
    <name type="synonym">Glycine hispida</name>
    <dbReference type="NCBI Taxonomy" id="3847"/>
    <lineage>
        <taxon>Eukaryota</taxon>
        <taxon>Viridiplantae</taxon>
        <taxon>Streptophyta</taxon>
        <taxon>Embryophyta</taxon>
        <taxon>Tracheophyta</taxon>
        <taxon>Spermatophyta</taxon>
        <taxon>Magnoliopsida</taxon>
        <taxon>eudicotyledons</taxon>
        <taxon>Gunneridae</taxon>
        <taxon>Pentapetalae</taxon>
        <taxon>rosids</taxon>
        <taxon>fabids</taxon>
        <taxon>Fabales</taxon>
        <taxon>Fabaceae</taxon>
        <taxon>Papilionoideae</taxon>
        <taxon>50 kb inversion clade</taxon>
        <taxon>NPAAA clade</taxon>
        <taxon>indigoferoid/millettioid clade</taxon>
        <taxon>Phaseoleae</taxon>
        <taxon>Glycine</taxon>
        <taxon>Glycine subgen. Soja</taxon>
    </lineage>
</organism>
<evidence type="ECO:0000313" key="3">
    <source>
        <dbReference type="EnsemblPlants" id="KRH57393"/>
    </source>
</evidence>
<keyword evidence="4" id="KW-1185">Reference proteome</keyword>